<protein>
    <submittedName>
        <fullName evidence="4">Serine/threonine-protein phosphatase 4 regulatory subunit 2</fullName>
    </submittedName>
</protein>
<reference evidence="4" key="1">
    <citation type="submission" date="2017-02" db="UniProtKB">
        <authorList>
            <consortium name="WormBaseParasite"/>
        </authorList>
    </citation>
    <scope>IDENTIFICATION</scope>
</reference>
<evidence type="ECO:0000256" key="1">
    <source>
        <dbReference type="ARBA" id="ARBA00009207"/>
    </source>
</evidence>
<dbReference type="AlphaFoldDB" id="A0A0N4V6J4"/>
<keyword evidence="3" id="KW-1185">Reference proteome</keyword>
<dbReference type="OrthoDB" id="341898at2759"/>
<dbReference type="InterPro" id="IPR015267">
    <property type="entry name" value="PPP4R2"/>
</dbReference>
<organism evidence="4">
    <name type="scientific">Enterobius vermicularis</name>
    <name type="common">Human pinworm</name>
    <dbReference type="NCBI Taxonomy" id="51028"/>
    <lineage>
        <taxon>Eukaryota</taxon>
        <taxon>Metazoa</taxon>
        <taxon>Ecdysozoa</taxon>
        <taxon>Nematoda</taxon>
        <taxon>Chromadorea</taxon>
        <taxon>Rhabditida</taxon>
        <taxon>Spirurina</taxon>
        <taxon>Oxyuridomorpha</taxon>
        <taxon>Oxyuroidea</taxon>
        <taxon>Oxyuridae</taxon>
        <taxon>Enterobius</taxon>
    </lineage>
</organism>
<dbReference type="GO" id="GO:0005634">
    <property type="term" value="C:nucleus"/>
    <property type="evidence" value="ECO:0007669"/>
    <property type="project" value="TreeGrafter"/>
</dbReference>
<gene>
    <name evidence="2" type="ORF">EVEC_LOCUS5491</name>
</gene>
<proteinExistence type="inferred from homology"/>
<evidence type="ECO:0000313" key="3">
    <source>
        <dbReference type="Proteomes" id="UP000274131"/>
    </source>
</evidence>
<dbReference type="GO" id="GO:0030289">
    <property type="term" value="C:protein phosphatase 4 complex"/>
    <property type="evidence" value="ECO:0007669"/>
    <property type="project" value="InterPro"/>
</dbReference>
<reference evidence="2 3" key="2">
    <citation type="submission" date="2018-10" db="EMBL/GenBank/DDBJ databases">
        <authorList>
            <consortium name="Pathogen Informatics"/>
        </authorList>
    </citation>
    <scope>NUCLEOTIDE SEQUENCE [LARGE SCALE GENOMIC DNA]</scope>
</reference>
<comment type="similarity">
    <text evidence="1">Belongs to the PPP4R2 family.</text>
</comment>
<dbReference type="WBParaSite" id="EVEC_0000588001-mRNA-1">
    <property type="protein sequence ID" value="EVEC_0000588001-mRNA-1"/>
    <property type="gene ID" value="EVEC_0000588001"/>
</dbReference>
<dbReference type="GO" id="GO:0005737">
    <property type="term" value="C:cytoplasm"/>
    <property type="evidence" value="ECO:0007669"/>
    <property type="project" value="TreeGrafter"/>
</dbReference>
<evidence type="ECO:0000313" key="4">
    <source>
        <dbReference type="WBParaSite" id="EVEC_0000588001-mRNA-1"/>
    </source>
</evidence>
<accession>A0A0N4V6J4</accession>
<name>A0A0N4V6J4_ENTVE</name>
<dbReference type="GO" id="GO:0019888">
    <property type="term" value="F:protein phosphatase regulator activity"/>
    <property type="evidence" value="ECO:0007669"/>
    <property type="project" value="InterPro"/>
</dbReference>
<dbReference type="Proteomes" id="UP000274131">
    <property type="component" value="Unassembled WGS sequence"/>
</dbReference>
<evidence type="ECO:0000313" key="2">
    <source>
        <dbReference type="EMBL" id="VDD90740.1"/>
    </source>
</evidence>
<sequence length="316" mass="36193">MVQGEENLNSTLPADNVECLEKFRQALTSFSIPDQKSVKRPPFGFSKCPNQDVEKYFEFAARVGKPWFKWEVIRPAFLWKLDQTILDMKEYESDGVSENSISAGEEEELCSQREFILRKAAQFEGTPFTFQRLCELLTTPSRHYKRLDKFLRALEKNINVVTTVTEYGERVTGVDEYFEDDDDRPRGIEQSFFVKENGSPIAVKKEDMVIDDSRPMNLCAFVKEDLKDGSVTSCNLEKPVEVDVEADENSGKERIFCPVEEQMSGVELAAENTSENMNVAEEMEVVREDARENVEIMKELYQLAEIGLFKVGGLYC</sequence>
<dbReference type="Pfam" id="PF09184">
    <property type="entry name" value="PPP4R2"/>
    <property type="match status" value="1"/>
</dbReference>
<dbReference type="EMBL" id="UXUI01008180">
    <property type="protein sequence ID" value="VDD90740.1"/>
    <property type="molecule type" value="Genomic_DNA"/>
</dbReference>
<dbReference type="STRING" id="51028.A0A0N4V6J4"/>
<dbReference type="PANTHER" id="PTHR16487">
    <property type="entry name" value="PPP4R2-RELATED PROTEIN"/>
    <property type="match status" value="1"/>
</dbReference>
<dbReference type="PANTHER" id="PTHR16487:SF0">
    <property type="entry name" value="PROTEIN PHOSPHATASE 4 REGULATORY SUBUNIT 2-RELATED"/>
    <property type="match status" value="1"/>
</dbReference>